<name>A0AAW8TUX7_9ENTE</name>
<dbReference type="Gene3D" id="2.40.50.480">
    <property type="match status" value="1"/>
</dbReference>
<organism evidence="1 2">
    <name type="scientific">Enterococcus asini</name>
    <dbReference type="NCBI Taxonomy" id="57732"/>
    <lineage>
        <taxon>Bacteria</taxon>
        <taxon>Bacillati</taxon>
        <taxon>Bacillota</taxon>
        <taxon>Bacilli</taxon>
        <taxon>Lactobacillales</taxon>
        <taxon>Enterococcaceae</taxon>
        <taxon>Enterococcus</taxon>
    </lineage>
</organism>
<proteinExistence type="predicted"/>
<sequence length="118" mass="13219">MKKVMITLGVLAVLIIGGISVAQKVIMGGTPYYVQITTDGEKIDEKDDSGKPMVTYRYQLTGYDKEGSGKELTFDSFQARPLRKEAYLKVIWNKNKGVTSWEEVQKDEIPSKAQAKLD</sequence>
<dbReference type="InterPro" id="IPR006542">
    <property type="entry name" value="DUF1093"/>
</dbReference>
<dbReference type="InterPro" id="IPR036166">
    <property type="entry name" value="YxeA-like_sf"/>
</dbReference>
<protein>
    <submittedName>
        <fullName evidence="1">YxeA family protein</fullName>
    </submittedName>
</protein>
<gene>
    <name evidence="1" type="ORF">P7H43_02975</name>
</gene>
<dbReference type="RefSeq" id="WP_270598319.1">
    <property type="nucleotide sequence ID" value="NZ_JAQESC010000006.1"/>
</dbReference>
<reference evidence="1" key="1">
    <citation type="submission" date="2023-03" db="EMBL/GenBank/DDBJ databases">
        <authorList>
            <person name="Shen W."/>
            <person name="Cai J."/>
        </authorList>
    </citation>
    <scope>NUCLEOTIDE SEQUENCE</scope>
    <source>
        <strain evidence="1">B226-2</strain>
    </source>
</reference>
<dbReference type="EMBL" id="JARQBJ010000001">
    <property type="protein sequence ID" value="MDT2809459.1"/>
    <property type="molecule type" value="Genomic_DNA"/>
</dbReference>
<dbReference type="PANTHER" id="PTHR36433:SF2">
    <property type="entry name" value="YXEA FAMILY PROTEIN"/>
    <property type="match status" value="1"/>
</dbReference>
<dbReference type="Pfam" id="PF06486">
    <property type="entry name" value="DUF1093"/>
    <property type="match status" value="1"/>
</dbReference>
<dbReference type="Proteomes" id="UP001256711">
    <property type="component" value="Unassembled WGS sequence"/>
</dbReference>
<dbReference type="AlphaFoldDB" id="A0AAW8TUX7"/>
<evidence type="ECO:0000313" key="2">
    <source>
        <dbReference type="Proteomes" id="UP001256711"/>
    </source>
</evidence>
<dbReference type="NCBIfam" id="TIGR01655">
    <property type="entry name" value="yxeA_fam"/>
    <property type="match status" value="1"/>
</dbReference>
<dbReference type="SUPFAM" id="SSF159121">
    <property type="entry name" value="BC4932-like"/>
    <property type="match status" value="1"/>
</dbReference>
<dbReference type="PANTHER" id="PTHR36433">
    <property type="entry name" value="HYPOTHETICAL CYTOSOLIC PROTEIN"/>
    <property type="match status" value="1"/>
</dbReference>
<accession>A0AAW8TUX7</accession>
<comment type="caution">
    <text evidence="1">The sequence shown here is derived from an EMBL/GenBank/DDBJ whole genome shotgun (WGS) entry which is preliminary data.</text>
</comment>
<evidence type="ECO:0000313" key="1">
    <source>
        <dbReference type="EMBL" id="MDT2809459.1"/>
    </source>
</evidence>